<evidence type="ECO:0000256" key="1">
    <source>
        <dbReference type="ARBA" id="ARBA00001164"/>
    </source>
</evidence>
<keyword evidence="7 10" id="KW-0822">Tryptophan biosynthesis</keyword>
<sequence>MMAVRVKICGITRLEDAKLAVCAGADALGFVFYGPSPRNVSASVAAEIIASLPPFVTTTALFVNACADFVLDTIGQTQIDLLQFHGDESPEYCEQFARPYIKALRVKPGLNLEVEKQRFASCRALLLDAYKPGVPGGTGESFDWELIPREMRSEIILAGGLTPENVAAAIQQVSPFAVDISGGVERAKGVKDADKIQRFFEEVARANKN</sequence>
<evidence type="ECO:0000313" key="12">
    <source>
        <dbReference type="EMBL" id="QEQ96967.1"/>
    </source>
</evidence>
<name>A0A5P1RBJ4_9GAMM</name>
<keyword evidence="13" id="KW-1185">Reference proteome</keyword>
<dbReference type="InterPro" id="IPR011060">
    <property type="entry name" value="RibuloseP-bd_barrel"/>
</dbReference>
<dbReference type="PANTHER" id="PTHR42894:SF1">
    <property type="entry name" value="N-(5'-PHOSPHORIBOSYL)ANTHRANILATE ISOMERASE"/>
    <property type="match status" value="1"/>
</dbReference>
<dbReference type="EC" id="5.3.1.24" evidence="4 10"/>
<dbReference type="FunFam" id="3.20.20.70:FF:000075">
    <property type="entry name" value="Tryptophan biosynthesis protein TRP1"/>
    <property type="match status" value="1"/>
</dbReference>
<comment type="pathway">
    <text evidence="2 10">Amino-acid biosynthesis; L-tryptophan biosynthesis; L-tryptophan from chorismate: step 3/5.</text>
</comment>
<dbReference type="SUPFAM" id="SSF51366">
    <property type="entry name" value="Ribulose-phoshate binding barrel"/>
    <property type="match status" value="1"/>
</dbReference>
<evidence type="ECO:0000256" key="10">
    <source>
        <dbReference type="HAMAP-Rule" id="MF_00135"/>
    </source>
</evidence>
<dbReference type="AlphaFoldDB" id="A0A5P1RBJ4"/>
<dbReference type="Proteomes" id="UP000324760">
    <property type="component" value="Chromosome"/>
</dbReference>
<dbReference type="NCBIfam" id="NF002298">
    <property type="entry name" value="PRK01222.1-4"/>
    <property type="match status" value="1"/>
</dbReference>
<gene>
    <name evidence="10" type="primary">trpF</name>
    <name evidence="12" type="ORF">F0U83_09670</name>
</gene>
<evidence type="ECO:0000313" key="13">
    <source>
        <dbReference type="Proteomes" id="UP000324760"/>
    </source>
</evidence>
<organism evidence="12 13">
    <name type="scientific">Neptunomonas concharum</name>
    <dbReference type="NCBI Taxonomy" id="1031538"/>
    <lineage>
        <taxon>Bacteria</taxon>
        <taxon>Pseudomonadati</taxon>
        <taxon>Pseudomonadota</taxon>
        <taxon>Gammaproteobacteria</taxon>
        <taxon>Oceanospirillales</taxon>
        <taxon>Oceanospirillaceae</taxon>
        <taxon>Neptunomonas</taxon>
    </lineage>
</organism>
<dbReference type="HAMAP" id="MF_00135">
    <property type="entry name" value="PRAI"/>
    <property type="match status" value="1"/>
</dbReference>
<dbReference type="UniPathway" id="UPA00035">
    <property type="reaction ID" value="UER00042"/>
</dbReference>
<dbReference type="InterPro" id="IPR044643">
    <property type="entry name" value="TrpF_fam"/>
</dbReference>
<evidence type="ECO:0000256" key="3">
    <source>
        <dbReference type="ARBA" id="ARBA00007571"/>
    </source>
</evidence>
<dbReference type="KEGG" id="ncu:F0U83_09670"/>
<dbReference type="CDD" id="cd00405">
    <property type="entry name" value="PRAI"/>
    <property type="match status" value="1"/>
</dbReference>
<evidence type="ECO:0000256" key="7">
    <source>
        <dbReference type="ARBA" id="ARBA00022822"/>
    </source>
</evidence>
<evidence type="ECO:0000256" key="8">
    <source>
        <dbReference type="ARBA" id="ARBA00023141"/>
    </source>
</evidence>
<reference evidence="12 13" key="1">
    <citation type="journal article" date="2019" name="Biochem. Eng. J.">
        <title>Metabolic engineering of the marine bacteria Neptunomonas concharum for the production of acetoin and meso-2,3-butanediol from acetate.</title>
        <authorList>
            <person name="Li W."/>
            <person name="Pu N."/>
            <person name="Liu C.-X."/>
            <person name="Yuan Q.-P."/>
            <person name="Li Z.-J."/>
        </authorList>
    </citation>
    <scope>NUCLEOTIDE SEQUENCE [LARGE SCALE GENOMIC DNA]</scope>
    <source>
        <strain evidence="12 13">JCM17730</strain>
    </source>
</reference>
<proteinExistence type="inferred from homology"/>
<protein>
    <recommendedName>
        <fullName evidence="5 10">N-(5'-phosphoribosyl)anthranilate isomerase</fullName>
        <shortName evidence="10">PRAI</shortName>
        <ecNumber evidence="4 10">5.3.1.24</ecNumber>
    </recommendedName>
</protein>
<evidence type="ECO:0000256" key="9">
    <source>
        <dbReference type="ARBA" id="ARBA00023235"/>
    </source>
</evidence>
<evidence type="ECO:0000259" key="11">
    <source>
        <dbReference type="Pfam" id="PF00697"/>
    </source>
</evidence>
<dbReference type="GO" id="GO:0004640">
    <property type="term" value="F:phosphoribosylanthranilate isomerase activity"/>
    <property type="evidence" value="ECO:0007669"/>
    <property type="project" value="UniProtKB-UniRule"/>
</dbReference>
<evidence type="ECO:0000256" key="2">
    <source>
        <dbReference type="ARBA" id="ARBA00004664"/>
    </source>
</evidence>
<keyword evidence="9 10" id="KW-0413">Isomerase</keyword>
<feature type="domain" description="N-(5'phosphoribosyl) anthranilate isomerase (PRAI)" evidence="11">
    <location>
        <begin position="6"/>
        <end position="201"/>
    </location>
</feature>
<comment type="catalytic activity">
    <reaction evidence="1 10">
        <text>N-(5-phospho-beta-D-ribosyl)anthranilate = 1-(2-carboxyphenylamino)-1-deoxy-D-ribulose 5-phosphate</text>
        <dbReference type="Rhea" id="RHEA:21540"/>
        <dbReference type="ChEBI" id="CHEBI:18277"/>
        <dbReference type="ChEBI" id="CHEBI:58613"/>
        <dbReference type="EC" id="5.3.1.24"/>
    </reaction>
</comment>
<dbReference type="EMBL" id="CP043869">
    <property type="protein sequence ID" value="QEQ96967.1"/>
    <property type="molecule type" value="Genomic_DNA"/>
</dbReference>
<keyword evidence="6 10" id="KW-0028">Amino-acid biosynthesis</keyword>
<dbReference type="Gene3D" id="3.20.20.70">
    <property type="entry name" value="Aldolase class I"/>
    <property type="match status" value="1"/>
</dbReference>
<dbReference type="GO" id="GO:0000162">
    <property type="term" value="P:L-tryptophan biosynthetic process"/>
    <property type="evidence" value="ECO:0007669"/>
    <property type="project" value="UniProtKB-UniRule"/>
</dbReference>
<keyword evidence="8 10" id="KW-0057">Aromatic amino acid biosynthesis</keyword>
<dbReference type="PANTHER" id="PTHR42894">
    <property type="entry name" value="N-(5'-PHOSPHORIBOSYL)ANTHRANILATE ISOMERASE"/>
    <property type="match status" value="1"/>
</dbReference>
<evidence type="ECO:0000256" key="6">
    <source>
        <dbReference type="ARBA" id="ARBA00022605"/>
    </source>
</evidence>
<comment type="similarity">
    <text evidence="3 10">Belongs to the TrpF family.</text>
</comment>
<evidence type="ECO:0000256" key="5">
    <source>
        <dbReference type="ARBA" id="ARBA00022272"/>
    </source>
</evidence>
<evidence type="ECO:0000256" key="4">
    <source>
        <dbReference type="ARBA" id="ARBA00012572"/>
    </source>
</evidence>
<dbReference type="InterPro" id="IPR001240">
    <property type="entry name" value="PRAI_dom"/>
</dbReference>
<accession>A0A5P1RBJ4</accession>
<dbReference type="OrthoDB" id="9796196at2"/>
<dbReference type="InterPro" id="IPR013785">
    <property type="entry name" value="Aldolase_TIM"/>
</dbReference>
<dbReference type="Pfam" id="PF00697">
    <property type="entry name" value="PRAI"/>
    <property type="match status" value="1"/>
</dbReference>